<dbReference type="AlphaFoldDB" id="A0A1I4EVM8"/>
<proteinExistence type="predicted"/>
<reference evidence="1 2" key="1">
    <citation type="submission" date="2016-10" db="EMBL/GenBank/DDBJ databases">
        <authorList>
            <person name="de Groot N.N."/>
        </authorList>
    </citation>
    <scope>NUCLEOTIDE SEQUENCE [LARGE SCALE GENOMIC DNA]</scope>
    <source>
        <strain evidence="1 2">ATCC 51327</strain>
    </source>
</reference>
<name>A0A1I4EVM8_9FIRM</name>
<accession>A0A1I4EVM8</accession>
<dbReference type="RefSeq" id="WP_089858192.1">
    <property type="nucleotide sequence ID" value="NZ_FOTI01000001.1"/>
</dbReference>
<organism evidence="1 2">
    <name type="scientific">Halanaerobium salsuginis</name>
    <dbReference type="NCBI Taxonomy" id="29563"/>
    <lineage>
        <taxon>Bacteria</taxon>
        <taxon>Bacillati</taxon>
        <taxon>Bacillota</taxon>
        <taxon>Clostridia</taxon>
        <taxon>Halanaerobiales</taxon>
        <taxon>Halanaerobiaceae</taxon>
        <taxon>Halanaerobium</taxon>
    </lineage>
</organism>
<sequence length="162" mass="18204">MKAIEEVILNTFKVSEDYLREENSMPANKIEDHALNYVNEIQKDLRDIQFNINVMKAELGKSGFEVEFEKVDYQFLSCSEGEKILTGDDQPIGVIPFYSGGTLTSKSEKPVTICKARKKHSDEVIVKTKAEVAEGDLPIDLLGEYLALARAARIILGDYNEN</sequence>
<dbReference type="Proteomes" id="UP000199006">
    <property type="component" value="Unassembled WGS sequence"/>
</dbReference>
<protein>
    <submittedName>
        <fullName evidence="1">Uncharacterized protein</fullName>
    </submittedName>
</protein>
<gene>
    <name evidence="1" type="ORF">SAMN02983006_00174</name>
</gene>
<evidence type="ECO:0000313" key="2">
    <source>
        <dbReference type="Proteomes" id="UP000199006"/>
    </source>
</evidence>
<dbReference type="STRING" id="29563.SAMN02983006_00174"/>
<keyword evidence="2" id="KW-1185">Reference proteome</keyword>
<dbReference type="EMBL" id="FOTI01000001">
    <property type="protein sequence ID" value="SFL09768.1"/>
    <property type="molecule type" value="Genomic_DNA"/>
</dbReference>
<evidence type="ECO:0000313" key="1">
    <source>
        <dbReference type="EMBL" id="SFL09768.1"/>
    </source>
</evidence>